<gene>
    <name evidence="1" type="ORF">PRG01_1367000</name>
</gene>
<evidence type="ECO:0000313" key="1">
    <source>
        <dbReference type="EMBL" id="SOV82271.1"/>
    </source>
</evidence>
<dbReference type="VEuPathDB" id="PlasmoDB:PRG01_1367000"/>
<dbReference type="AlphaFoldDB" id="A0A2P9DMV1"/>
<reference evidence="1 2" key="1">
    <citation type="submission" date="2016-09" db="EMBL/GenBank/DDBJ databases">
        <authorList>
            <consortium name="Pathogen Informatics"/>
        </authorList>
    </citation>
    <scope>NUCLEOTIDE SEQUENCE [LARGE SCALE GENOMIC DNA]</scope>
</reference>
<dbReference type="EMBL" id="LT969576">
    <property type="protein sequence ID" value="SOV82271.1"/>
    <property type="molecule type" value="Genomic_DNA"/>
</dbReference>
<dbReference type="SUPFAM" id="SSF50978">
    <property type="entry name" value="WD40 repeat-like"/>
    <property type="match status" value="1"/>
</dbReference>
<protein>
    <submittedName>
        <fullName evidence="1">Uncharacterized protein</fullName>
    </submittedName>
</protein>
<proteinExistence type="predicted"/>
<dbReference type="OrthoDB" id="383669at2759"/>
<organism evidence="1 2">
    <name type="scientific">Plasmodium reichenowi</name>
    <dbReference type="NCBI Taxonomy" id="5854"/>
    <lineage>
        <taxon>Eukaryota</taxon>
        <taxon>Sar</taxon>
        <taxon>Alveolata</taxon>
        <taxon>Apicomplexa</taxon>
        <taxon>Aconoidasida</taxon>
        <taxon>Haemosporida</taxon>
        <taxon>Plasmodiidae</taxon>
        <taxon>Plasmodium</taxon>
        <taxon>Plasmodium (Laverania)</taxon>
    </lineage>
</organism>
<sequence length="66" mass="7803">MVSKKEARFYLSNHLDNINSAKFYEENVLISCCDCGMDTLWDLDNRKCIRNYKVSSYSCLYSDFLK</sequence>
<dbReference type="InterPro" id="IPR036322">
    <property type="entry name" value="WD40_repeat_dom_sf"/>
</dbReference>
<evidence type="ECO:0000313" key="2">
    <source>
        <dbReference type="Proteomes" id="UP000240500"/>
    </source>
</evidence>
<name>A0A2P9DMV1_PLARE</name>
<dbReference type="Proteomes" id="UP000240500">
    <property type="component" value="Chromosome 13"/>
</dbReference>
<accession>A0A2P9DMV1</accession>